<feature type="compositionally biased region" description="Basic and acidic residues" evidence="1">
    <location>
        <begin position="188"/>
        <end position="199"/>
    </location>
</feature>
<dbReference type="SMART" id="SM00331">
    <property type="entry name" value="PP2C_SIG"/>
    <property type="match status" value="1"/>
</dbReference>
<feature type="compositionally biased region" description="Polar residues" evidence="1">
    <location>
        <begin position="128"/>
        <end position="137"/>
    </location>
</feature>
<dbReference type="SUPFAM" id="SSF81606">
    <property type="entry name" value="PP2C-like"/>
    <property type="match status" value="1"/>
</dbReference>
<feature type="compositionally biased region" description="Basic and acidic residues" evidence="1">
    <location>
        <begin position="97"/>
        <end position="110"/>
    </location>
</feature>
<organism evidence="3 4">
    <name type="scientific">Ktedonosporobacter rubrisoli</name>
    <dbReference type="NCBI Taxonomy" id="2509675"/>
    <lineage>
        <taxon>Bacteria</taxon>
        <taxon>Bacillati</taxon>
        <taxon>Chloroflexota</taxon>
        <taxon>Ktedonobacteria</taxon>
        <taxon>Ktedonobacterales</taxon>
        <taxon>Ktedonosporobacteraceae</taxon>
        <taxon>Ktedonosporobacter</taxon>
    </lineage>
</organism>
<dbReference type="Pfam" id="PF13672">
    <property type="entry name" value="PP2C_2"/>
    <property type="match status" value="1"/>
</dbReference>
<evidence type="ECO:0000256" key="1">
    <source>
        <dbReference type="SAM" id="MobiDB-lite"/>
    </source>
</evidence>
<dbReference type="InterPro" id="IPR001932">
    <property type="entry name" value="PPM-type_phosphatase-like_dom"/>
</dbReference>
<feature type="region of interest" description="Disordered" evidence="1">
    <location>
        <begin position="21"/>
        <end position="254"/>
    </location>
</feature>
<feature type="domain" description="PPM-type phosphatase" evidence="2">
    <location>
        <begin position="370"/>
        <end position="631"/>
    </location>
</feature>
<feature type="compositionally biased region" description="Acidic residues" evidence="1">
    <location>
        <begin position="200"/>
        <end position="212"/>
    </location>
</feature>
<dbReference type="Gene3D" id="3.60.40.10">
    <property type="entry name" value="PPM-type phosphatase domain"/>
    <property type="match status" value="1"/>
</dbReference>
<dbReference type="AlphaFoldDB" id="A0A4P6JYV6"/>
<dbReference type="Proteomes" id="UP000290365">
    <property type="component" value="Chromosome"/>
</dbReference>
<dbReference type="KEGG" id="kbs:EPA93_33750"/>
<protein>
    <recommendedName>
        <fullName evidence="2">PPM-type phosphatase domain-containing protein</fullName>
    </recommendedName>
</protein>
<dbReference type="PROSITE" id="PS51746">
    <property type="entry name" value="PPM_2"/>
    <property type="match status" value="1"/>
</dbReference>
<accession>A0A4P6JYV6</accession>
<feature type="compositionally biased region" description="Polar residues" evidence="1">
    <location>
        <begin position="230"/>
        <end position="247"/>
    </location>
</feature>
<evidence type="ECO:0000259" key="2">
    <source>
        <dbReference type="PROSITE" id="PS51746"/>
    </source>
</evidence>
<dbReference type="SMART" id="SM00332">
    <property type="entry name" value="PP2Cc"/>
    <property type="match status" value="1"/>
</dbReference>
<dbReference type="PANTHER" id="PTHR47992">
    <property type="entry name" value="PROTEIN PHOSPHATASE"/>
    <property type="match status" value="1"/>
</dbReference>
<sequence length="632" mass="68837">MLCPICHTPNRENAKFCKGCGLSFSPESAATPQSEAEATSTEVAKQEETQETPPSPPPLKEAREEDRGEYDVSLAPTQILTPQEMLAYHTRRWQQGGEHENQASDAEKQGQVDIADAPTVLIDPLATEATNSSSVPQVHQEAKPLDITEQPTIMMPLSELGKSVEEKAEQPAEATAPQSSSSPTEEEVSGREADGKESATEESGEEEAEPAPEEAVPSTPEEEDVMEQVTPPTDDQNSQDVPTQPTTPAEDFPVLAPGTLVGARYEIVQVLNDGSEEHAYQVIDHQGYQRCWVCGSQENAEGDEFCIDCGARLRDANYTLHEYPAAEAENQEAHVVQGTIVNTFIEQSHTYLVEQFQESQSAFPNGVHLLAACDSDAGNVRRAEPNEDSTLLLQLERVHESYATPLGVYIVADGMGGHDNGQLASRMAVNAIAKRMVHELLAGPLEAEQEGKPEAEKDEDTLVLLLQGAVEDANTAICQTNQRAKTDMGSTLTGFMIAGDHAYIVNVGDSRTYMLRDEKLYQLTNDHSLVGQLVAGGMIEPDDVYTHPQRSQIYRSLGDKLNVQIDIFKQQIHPGDVLLSCSDGLWEMVRNPQITEILNRAPDPQTACAQLIEAANTNGGEDNVSAVIVFVR</sequence>
<dbReference type="CDD" id="cd00143">
    <property type="entry name" value="PP2Cc"/>
    <property type="match status" value="1"/>
</dbReference>
<name>A0A4P6JYV6_KTERU</name>
<dbReference type="OrthoDB" id="152713at2"/>
<evidence type="ECO:0000313" key="4">
    <source>
        <dbReference type="Proteomes" id="UP000290365"/>
    </source>
</evidence>
<dbReference type="EMBL" id="CP035758">
    <property type="protein sequence ID" value="QBD80673.1"/>
    <property type="molecule type" value="Genomic_DNA"/>
</dbReference>
<dbReference type="RefSeq" id="WP_129891735.1">
    <property type="nucleotide sequence ID" value="NZ_CP035758.1"/>
</dbReference>
<keyword evidence="4" id="KW-1185">Reference proteome</keyword>
<feature type="compositionally biased region" description="Basic and acidic residues" evidence="1">
    <location>
        <begin position="60"/>
        <end position="70"/>
    </location>
</feature>
<dbReference type="InterPro" id="IPR015655">
    <property type="entry name" value="PP2C"/>
</dbReference>
<gene>
    <name evidence="3" type="ORF">EPA93_33750</name>
</gene>
<proteinExistence type="predicted"/>
<evidence type="ECO:0000313" key="3">
    <source>
        <dbReference type="EMBL" id="QBD80673.1"/>
    </source>
</evidence>
<dbReference type="GO" id="GO:0004722">
    <property type="term" value="F:protein serine/threonine phosphatase activity"/>
    <property type="evidence" value="ECO:0007669"/>
    <property type="project" value="InterPro"/>
</dbReference>
<dbReference type="InterPro" id="IPR036457">
    <property type="entry name" value="PPM-type-like_dom_sf"/>
</dbReference>
<feature type="compositionally biased region" description="Polar residues" evidence="1">
    <location>
        <begin position="25"/>
        <end position="43"/>
    </location>
</feature>
<reference evidence="3 4" key="1">
    <citation type="submission" date="2019-01" db="EMBL/GenBank/DDBJ databases">
        <title>Ktedonosporobacter rubrisoli SCAWS-G2.</title>
        <authorList>
            <person name="Huang Y."/>
            <person name="Yan B."/>
        </authorList>
    </citation>
    <scope>NUCLEOTIDE SEQUENCE [LARGE SCALE GENOMIC DNA]</scope>
    <source>
        <strain evidence="3 4">SCAWS-G2</strain>
    </source>
</reference>